<dbReference type="PANTHER" id="PTHR12308">
    <property type="entry name" value="ANOCTAMIN"/>
    <property type="match status" value="1"/>
</dbReference>
<proteinExistence type="inferred from homology"/>
<evidence type="ECO:0000256" key="2">
    <source>
        <dbReference type="ARBA" id="ARBA00009671"/>
    </source>
</evidence>
<evidence type="ECO:0000313" key="10">
    <source>
        <dbReference type="Proteomes" id="UP001142489"/>
    </source>
</evidence>
<keyword evidence="5" id="KW-0472">Membrane</keyword>
<organism evidence="9 10">
    <name type="scientific">Phrynocephalus forsythii</name>
    <dbReference type="NCBI Taxonomy" id="171643"/>
    <lineage>
        <taxon>Eukaryota</taxon>
        <taxon>Metazoa</taxon>
        <taxon>Chordata</taxon>
        <taxon>Craniata</taxon>
        <taxon>Vertebrata</taxon>
        <taxon>Euteleostomi</taxon>
        <taxon>Lepidosauria</taxon>
        <taxon>Squamata</taxon>
        <taxon>Bifurcata</taxon>
        <taxon>Unidentata</taxon>
        <taxon>Episquamata</taxon>
        <taxon>Toxicofera</taxon>
        <taxon>Iguania</taxon>
        <taxon>Acrodonta</taxon>
        <taxon>Agamidae</taxon>
        <taxon>Agaminae</taxon>
        <taxon>Phrynocephalus</taxon>
    </lineage>
</organism>
<evidence type="ECO:0000313" key="9">
    <source>
        <dbReference type="EMBL" id="KAJ7308377.1"/>
    </source>
</evidence>
<comment type="similarity">
    <text evidence="2 6">Belongs to the anoctamin family.</text>
</comment>
<keyword evidence="3" id="KW-0812">Transmembrane</keyword>
<dbReference type="EMBL" id="JAPFRF010000018">
    <property type="protein sequence ID" value="KAJ7308377.1"/>
    <property type="molecule type" value="Genomic_DNA"/>
</dbReference>
<gene>
    <name evidence="9" type="ORF">JRQ81_008917</name>
</gene>
<dbReference type="GO" id="GO:0005254">
    <property type="term" value="F:chloride channel activity"/>
    <property type="evidence" value="ECO:0007669"/>
    <property type="project" value="TreeGrafter"/>
</dbReference>
<feature type="region of interest" description="Disordered" evidence="7">
    <location>
        <begin position="79"/>
        <end position="159"/>
    </location>
</feature>
<dbReference type="Pfam" id="PF04547">
    <property type="entry name" value="Anoctamin"/>
    <property type="match status" value="1"/>
</dbReference>
<evidence type="ECO:0000256" key="5">
    <source>
        <dbReference type="ARBA" id="ARBA00023136"/>
    </source>
</evidence>
<evidence type="ECO:0000256" key="1">
    <source>
        <dbReference type="ARBA" id="ARBA00004141"/>
    </source>
</evidence>
<dbReference type="InterPro" id="IPR007632">
    <property type="entry name" value="Anoctamin"/>
</dbReference>
<name>A0A9Q1ASQ9_9SAUR</name>
<reference evidence="9" key="1">
    <citation type="journal article" date="2023" name="DNA Res.">
        <title>Chromosome-level genome assembly of Phrynocephalus forsythii using third-generation DNA sequencing and Hi-C analysis.</title>
        <authorList>
            <person name="Qi Y."/>
            <person name="Zhao W."/>
            <person name="Zhao Y."/>
            <person name="Niu C."/>
            <person name="Cao S."/>
            <person name="Zhang Y."/>
        </authorList>
    </citation>
    <scope>NUCLEOTIDE SEQUENCE</scope>
    <source>
        <tissue evidence="9">Muscle</tissue>
    </source>
</reference>
<dbReference type="Proteomes" id="UP001142489">
    <property type="component" value="Unassembled WGS sequence"/>
</dbReference>
<feature type="region of interest" description="Disordered" evidence="7">
    <location>
        <begin position="178"/>
        <end position="211"/>
    </location>
</feature>
<feature type="domain" description="Anoctamin transmembrane" evidence="8">
    <location>
        <begin position="1"/>
        <end position="69"/>
    </location>
</feature>
<dbReference type="OrthoDB" id="296386at2759"/>
<evidence type="ECO:0000256" key="7">
    <source>
        <dbReference type="SAM" id="MobiDB-lite"/>
    </source>
</evidence>
<comment type="caution">
    <text evidence="9">The sequence shown here is derived from an EMBL/GenBank/DDBJ whole genome shotgun (WGS) entry which is preliminary data.</text>
</comment>
<accession>A0A9Q1ASQ9</accession>
<dbReference type="AlphaFoldDB" id="A0A9Q1ASQ9"/>
<evidence type="ECO:0000256" key="3">
    <source>
        <dbReference type="ARBA" id="ARBA00022692"/>
    </source>
</evidence>
<comment type="subcellular location">
    <subcellularLocation>
        <location evidence="1 6">Membrane</location>
        <topology evidence="1 6">Multi-pass membrane protein</topology>
    </subcellularLocation>
</comment>
<sequence length="211" mass="23338">MEAMGVLAIVVNCYLIGQCGQLQRLFPWLSPEGAIISVVVLEHFALLLKYIIQVAIPDIPAWVAEEMAKLEYQRREAFKKHERQAQHHFQQQQRRKREEEERQRHAEYHARKERESGREEGKAEGPGAPEPGPEKSQSKGKGPGHGSEKPKRPSSLLATNNVMKLKQIIPLQGKFLSGAAAAAAREPGAPDPPSPRLARTTNSPASSVSSS</sequence>
<keyword evidence="4" id="KW-1133">Transmembrane helix</keyword>
<keyword evidence="10" id="KW-1185">Reference proteome</keyword>
<evidence type="ECO:0000256" key="6">
    <source>
        <dbReference type="RuleBase" id="RU280814"/>
    </source>
</evidence>
<dbReference type="InterPro" id="IPR049452">
    <property type="entry name" value="Anoctamin_TM"/>
</dbReference>
<evidence type="ECO:0000259" key="8">
    <source>
        <dbReference type="Pfam" id="PF04547"/>
    </source>
</evidence>
<evidence type="ECO:0000256" key="4">
    <source>
        <dbReference type="ARBA" id="ARBA00022989"/>
    </source>
</evidence>
<dbReference type="PANTHER" id="PTHR12308:SF51">
    <property type="entry name" value="ANOCTAMIN-8"/>
    <property type="match status" value="1"/>
</dbReference>
<dbReference type="GO" id="GO:0005886">
    <property type="term" value="C:plasma membrane"/>
    <property type="evidence" value="ECO:0007669"/>
    <property type="project" value="TreeGrafter"/>
</dbReference>
<feature type="compositionally biased region" description="Basic and acidic residues" evidence="7">
    <location>
        <begin position="96"/>
        <end position="123"/>
    </location>
</feature>
<protein>
    <recommendedName>
        <fullName evidence="6">Anoctamin</fullName>
    </recommendedName>
</protein>